<dbReference type="PROSITE" id="PS00041">
    <property type="entry name" value="HTH_ARAC_FAMILY_1"/>
    <property type="match status" value="1"/>
</dbReference>
<feature type="domain" description="HTH araC/xylS-type" evidence="4">
    <location>
        <begin position="198"/>
        <end position="296"/>
    </location>
</feature>
<sequence length="298" mass="35223">MKEHRNFEEKMLHGTAELPIALHKLTYPEGTDMLFYLHWHKEFEILFLTEGSVFFTIEQHEYLLNPGDYVFINSNFNHSAKAASKERCSFFALDFSYQLFHENLNSRFCKKYILPILNSSLEPCEVIRKADADANPDSWQAKIMKLLIDINKYEEYELELHELEIKSHLFIIWDLYYKHSNVKSDFKDADLLNLERLKPVIQHIQDNYSYEITLSELAGFIPMSEGQFCRMFKKTMKVTPIQYIMRYRILQSCHMLLGTDKKISEVANLSGFNSISYYNRLFTQTIGCSPKHYRNSQS</sequence>
<accession>A0A3R5V7D6</accession>
<dbReference type="InterPro" id="IPR018060">
    <property type="entry name" value="HTH_AraC"/>
</dbReference>
<organism evidence="5 6">
    <name type="scientific">Clostridium manihotivorum</name>
    <dbReference type="NCBI Taxonomy" id="2320868"/>
    <lineage>
        <taxon>Bacteria</taxon>
        <taxon>Bacillati</taxon>
        <taxon>Bacillota</taxon>
        <taxon>Clostridia</taxon>
        <taxon>Eubacteriales</taxon>
        <taxon>Clostridiaceae</taxon>
        <taxon>Clostridium</taxon>
    </lineage>
</organism>
<dbReference type="InterPro" id="IPR011051">
    <property type="entry name" value="RmlC_Cupin_sf"/>
</dbReference>
<keyword evidence="3" id="KW-0804">Transcription</keyword>
<evidence type="ECO:0000313" key="5">
    <source>
        <dbReference type="EMBL" id="QAA31781.1"/>
    </source>
</evidence>
<evidence type="ECO:0000256" key="3">
    <source>
        <dbReference type="ARBA" id="ARBA00023163"/>
    </source>
</evidence>
<keyword evidence="6" id="KW-1185">Reference proteome</keyword>
<proteinExistence type="predicted"/>
<dbReference type="Pfam" id="PF12833">
    <property type="entry name" value="HTH_18"/>
    <property type="match status" value="1"/>
</dbReference>
<dbReference type="SUPFAM" id="SSF46689">
    <property type="entry name" value="Homeodomain-like"/>
    <property type="match status" value="2"/>
</dbReference>
<dbReference type="AlphaFoldDB" id="A0A3R5V7D6"/>
<protein>
    <submittedName>
        <fullName evidence="5">AraC family transcriptional regulator</fullName>
    </submittedName>
</protein>
<dbReference type="InterPro" id="IPR018062">
    <property type="entry name" value="HTH_AraC-typ_CS"/>
</dbReference>
<dbReference type="Pfam" id="PF02311">
    <property type="entry name" value="AraC_binding"/>
    <property type="match status" value="1"/>
</dbReference>
<evidence type="ECO:0000256" key="1">
    <source>
        <dbReference type="ARBA" id="ARBA00023015"/>
    </source>
</evidence>
<dbReference type="RefSeq" id="WP_128212577.1">
    <property type="nucleotide sequence ID" value="NZ_CP025746.1"/>
</dbReference>
<dbReference type="Proteomes" id="UP000286268">
    <property type="component" value="Chromosome"/>
</dbReference>
<name>A0A3R5V7D6_9CLOT</name>
<keyword evidence="2" id="KW-0238">DNA-binding</keyword>
<dbReference type="GO" id="GO:0003700">
    <property type="term" value="F:DNA-binding transcription factor activity"/>
    <property type="evidence" value="ECO:0007669"/>
    <property type="project" value="InterPro"/>
</dbReference>
<dbReference type="SMART" id="SM00342">
    <property type="entry name" value="HTH_ARAC"/>
    <property type="match status" value="1"/>
</dbReference>
<dbReference type="EMBL" id="CP025746">
    <property type="protein sequence ID" value="QAA31781.1"/>
    <property type="molecule type" value="Genomic_DNA"/>
</dbReference>
<dbReference type="PANTHER" id="PTHR43280:SF28">
    <property type="entry name" value="HTH-TYPE TRANSCRIPTIONAL ACTIVATOR RHAS"/>
    <property type="match status" value="1"/>
</dbReference>
<evidence type="ECO:0000313" key="6">
    <source>
        <dbReference type="Proteomes" id="UP000286268"/>
    </source>
</evidence>
<dbReference type="KEGG" id="cmah:C1I91_09050"/>
<dbReference type="SUPFAM" id="SSF51182">
    <property type="entry name" value="RmlC-like cupins"/>
    <property type="match status" value="1"/>
</dbReference>
<dbReference type="PANTHER" id="PTHR43280">
    <property type="entry name" value="ARAC-FAMILY TRANSCRIPTIONAL REGULATOR"/>
    <property type="match status" value="1"/>
</dbReference>
<dbReference type="Gene3D" id="2.60.120.10">
    <property type="entry name" value="Jelly Rolls"/>
    <property type="match status" value="1"/>
</dbReference>
<dbReference type="InterPro" id="IPR014710">
    <property type="entry name" value="RmlC-like_jellyroll"/>
</dbReference>
<dbReference type="InterPro" id="IPR003313">
    <property type="entry name" value="AraC-bd"/>
</dbReference>
<dbReference type="OrthoDB" id="9791615at2"/>
<dbReference type="GO" id="GO:0043565">
    <property type="term" value="F:sequence-specific DNA binding"/>
    <property type="evidence" value="ECO:0007669"/>
    <property type="project" value="InterPro"/>
</dbReference>
<dbReference type="PROSITE" id="PS01124">
    <property type="entry name" value="HTH_ARAC_FAMILY_2"/>
    <property type="match status" value="1"/>
</dbReference>
<reference evidence="5 6" key="1">
    <citation type="submission" date="2018-01" db="EMBL/GenBank/DDBJ databases">
        <title>Genome Sequencing and Assembly of Anaerobacter polyendosporus strain CT4.</title>
        <authorList>
            <person name="Tachaapaikoon C."/>
            <person name="Sutheeworapong S."/>
            <person name="Jenjaroenpun P."/>
            <person name="Wongsurawat T."/>
            <person name="Nookeaw I."/>
            <person name="Cheawchanlertfa P."/>
            <person name="Kosugi A."/>
            <person name="Cheevadhanarak S."/>
            <person name="Ratanakhanokchai K."/>
        </authorList>
    </citation>
    <scope>NUCLEOTIDE SEQUENCE [LARGE SCALE GENOMIC DNA]</scope>
    <source>
        <strain evidence="5 6">CT4</strain>
    </source>
</reference>
<dbReference type="Gene3D" id="1.10.10.60">
    <property type="entry name" value="Homeodomain-like"/>
    <property type="match status" value="2"/>
</dbReference>
<evidence type="ECO:0000256" key="2">
    <source>
        <dbReference type="ARBA" id="ARBA00023125"/>
    </source>
</evidence>
<gene>
    <name evidence="5" type="ORF">C1I91_09050</name>
</gene>
<keyword evidence="1" id="KW-0805">Transcription regulation</keyword>
<evidence type="ECO:0000259" key="4">
    <source>
        <dbReference type="PROSITE" id="PS01124"/>
    </source>
</evidence>
<dbReference type="InterPro" id="IPR009057">
    <property type="entry name" value="Homeodomain-like_sf"/>
</dbReference>